<sequence>MSEQAETGHVGHRMDTLILRELRSDPVEQGGRGDHLDIGAGRERLLLDGGAVDADAECLRQDQGVSRPRARIAPDVIGPACTDHGKTIDRLRRVDRVAPGDRDSGGGANCPSALQNVSDHMRRHLVERHTENGQRHDWPAAHRIDVGDRVGRGDPAEIIRIVNHGHEKIGGGDDTGVVVKLPHSGVVAGLGADKKLTKGIGLDLVCEKLLKDGGRQLATAAAAMGETGQAKHWNVGDFRREGDCHGKPP</sequence>
<dbReference type="AlphaFoldDB" id="A0A2P9ANH4"/>
<organism evidence="1 2">
    <name type="scientific">Mesorhizobium delmotii</name>
    <dbReference type="NCBI Taxonomy" id="1631247"/>
    <lineage>
        <taxon>Bacteria</taxon>
        <taxon>Pseudomonadati</taxon>
        <taxon>Pseudomonadota</taxon>
        <taxon>Alphaproteobacteria</taxon>
        <taxon>Hyphomicrobiales</taxon>
        <taxon>Phyllobacteriaceae</taxon>
        <taxon>Mesorhizobium</taxon>
    </lineage>
</organism>
<keyword evidence="2" id="KW-1185">Reference proteome</keyword>
<evidence type="ECO:0000313" key="2">
    <source>
        <dbReference type="Proteomes" id="UP000245698"/>
    </source>
</evidence>
<proteinExistence type="predicted"/>
<dbReference type="EMBL" id="FUIG01000039">
    <property type="protein sequence ID" value="SJM32708.1"/>
    <property type="molecule type" value="Genomic_DNA"/>
</dbReference>
<dbReference type="Proteomes" id="UP000245698">
    <property type="component" value="Unassembled WGS sequence"/>
</dbReference>
<name>A0A2P9ANH4_9HYPH</name>
<reference evidence="2" key="1">
    <citation type="submission" date="2016-12" db="EMBL/GenBank/DDBJ databases">
        <authorList>
            <person name="Brunel B."/>
        </authorList>
    </citation>
    <scope>NUCLEOTIDE SEQUENCE [LARGE SCALE GENOMIC DNA]</scope>
</reference>
<evidence type="ECO:0000313" key="1">
    <source>
        <dbReference type="EMBL" id="SJM32708.1"/>
    </source>
</evidence>
<protein>
    <submittedName>
        <fullName evidence="1">Uncharacterized protein</fullName>
    </submittedName>
</protein>
<accession>A0A2P9ANH4</accession>
<gene>
    <name evidence="1" type="ORF">BQ8482_310029</name>
</gene>